<evidence type="ECO:0000256" key="3">
    <source>
        <dbReference type="ARBA" id="ARBA00023157"/>
    </source>
</evidence>
<proteinExistence type="predicted"/>
<dbReference type="PROSITE" id="PS00022">
    <property type="entry name" value="EGF_1"/>
    <property type="match status" value="1"/>
</dbReference>
<evidence type="ECO:0000259" key="5">
    <source>
        <dbReference type="PROSITE" id="PS01186"/>
    </source>
</evidence>
<dbReference type="FunFam" id="2.10.25.10:FF:000021">
    <property type="entry name" value="Teneurin transmembrane protein 2"/>
    <property type="match status" value="1"/>
</dbReference>
<dbReference type="SUPFAM" id="SSF57196">
    <property type="entry name" value="EGF/Laminin"/>
    <property type="match status" value="1"/>
</dbReference>
<dbReference type="InterPro" id="IPR051216">
    <property type="entry name" value="Teneurin"/>
</dbReference>
<dbReference type="EMBL" id="JQDR03015271">
    <property type="protein sequence ID" value="KAA0186934.1"/>
    <property type="molecule type" value="Genomic_DNA"/>
</dbReference>
<keyword evidence="1" id="KW-0245">EGF-like domain</keyword>
<accession>A0A6A0GUN6</accession>
<dbReference type="InterPro" id="IPR000742">
    <property type="entry name" value="EGF"/>
</dbReference>
<reference evidence="6" key="1">
    <citation type="submission" date="2014-08" db="EMBL/GenBank/DDBJ databases">
        <authorList>
            <person name="Murali S."/>
            <person name="Richards S."/>
            <person name="Bandaranaike D."/>
            <person name="Bellair M."/>
            <person name="Blankenburg K."/>
            <person name="Chao H."/>
            <person name="Dinh H."/>
            <person name="Doddapaneni H."/>
            <person name="Dugan-Rocha S."/>
            <person name="Elkadiri S."/>
            <person name="Gnanaolivu R."/>
            <person name="Hughes D."/>
            <person name="Lee S."/>
            <person name="Li M."/>
            <person name="Ming W."/>
            <person name="Munidasa M."/>
            <person name="Muniz J."/>
            <person name="Nguyen L."/>
            <person name="Osuji N."/>
            <person name="Pu L.-L."/>
            <person name="Puazo M."/>
            <person name="Skinner E."/>
            <person name="Qu C."/>
            <person name="Quiroz J."/>
            <person name="Raj R."/>
            <person name="Weissenberger G."/>
            <person name="Xin Y."/>
            <person name="Zou X."/>
            <person name="Han Y."/>
            <person name="Worley K."/>
            <person name="Muzny D."/>
            <person name="Gibbs R."/>
        </authorList>
    </citation>
    <scope>NUCLEOTIDE SEQUENCE</scope>
    <source>
        <strain evidence="6">HAZT.00-mixed</strain>
        <tissue evidence="6">Whole organism</tissue>
    </source>
</reference>
<dbReference type="PANTHER" id="PTHR11219">
    <property type="entry name" value="TENEURIN AND N-ACETYLGLUCOSAMINE-1-PHOSPHODIESTER ALPHA-N-ACETYLGLUCOSAMINIDASE"/>
    <property type="match status" value="1"/>
</dbReference>
<reference evidence="6" key="3">
    <citation type="submission" date="2019-06" db="EMBL/GenBank/DDBJ databases">
        <authorList>
            <person name="Poynton C."/>
            <person name="Hasenbein S."/>
            <person name="Benoit J.B."/>
            <person name="Sepulveda M.S."/>
            <person name="Poelchau M.F."/>
            <person name="Murali S.C."/>
            <person name="Chen S."/>
            <person name="Glastad K.M."/>
            <person name="Werren J.H."/>
            <person name="Vineis J.H."/>
            <person name="Bowen J.L."/>
            <person name="Friedrich M."/>
            <person name="Jones J."/>
            <person name="Robertson H.M."/>
            <person name="Feyereisen R."/>
            <person name="Mechler-Hickson A."/>
            <person name="Mathers N."/>
            <person name="Lee C.E."/>
            <person name="Colbourne J.K."/>
            <person name="Biales A."/>
            <person name="Johnston J.S."/>
            <person name="Wellborn G.A."/>
            <person name="Rosendale A.J."/>
            <person name="Cridge A.G."/>
            <person name="Munoz-Torres M.C."/>
            <person name="Bain P.A."/>
            <person name="Manny A.R."/>
            <person name="Major K.M."/>
            <person name="Lambert F.N."/>
            <person name="Vulpe C.D."/>
            <person name="Tuck P."/>
            <person name="Blalock B.J."/>
            <person name="Lin Y.-Y."/>
            <person name="Smith M.E."/>
            <person name="Ochoa-Acuna H."/>
            <person name="Chen M.-J.M."/>
            <person name="Childers C.P."/>
            <person name="Qu J."/>
            <person name="Dugan S."/>
            <person name="Lee S.L."/>
            <person name="Chao H."/>
            <person name="Dinh H."/>
            <person name="Han Y."/>
            <person name="Doddapaneni H."/>
            <person name="Worley K.C."/>
            <person name="Muzny D.M."/>
            <person name="Gibbs R.A."/>
            <person name="Richards S."/>
        </authorList>
    </citation>
    <scope>NUCLEOTIDE SEQUENCE</scope>
    <source>
        <strain evidence="6">HAZT.00-mixed</strain>
        <tissue evidence="6">Whole organism</tissue>
    </source>
</reference>
<dbReference type="PANTHER" id="PTHR11219:SF69">
    <property type="entry name" value="TENEURIN-A"/>
    <property type="match status" value="1"/>
</dbReference>
<evidence type="ECO:0000256" key="2">
    <source>
        <dbReference type="ARBA" id="ARBA00022737"/>
    </source>
</evidence>
<dbReference type="Proteomes" id="UP000711488">
    <property type="component" value="Unassembled WGS sequence"/>
</dbReference>
<sequence length="89" mass="9962">MTNIDAYQFSREMDSRCDVSCAHGSCGASGCECAQGWTGERCEERSCDARCSEHGQCHNGTCICIQGWNGRHCTIRMLLQETILFDVYK</sequence>
<dbReference type="Pfam" id="PF25024">
    <property type="entry name" value="EGF_TEN"/>
    <property type="match status" value="1"/>
</dbReference>
<evidence type="ECO:0000313" key="6">
    <source>
        <dbReference type="EMBL" id="KAA0186934.1"/>
    </source>
</evidence>
<reference evidence="6" key="2">
    <citation type="journal article" date="2018" name="Environ. Sci. Technol.">
        <title>The Toxicogenome of Hyalella azteca: A Model for Sediment Ecotoxicology and Evolutionary Toxicology.</title>
        <authorList>
            <person name="Poynton H.C."/>
            <person name="Hasenbein S."/>
            <person name="Benoit J.B."/>
            <person name="Sepulveda M.S."/>
            <person name="Poelchau M.F."/>
            <person name="Hughes D.S.T."/>
            <person name="Murali S.C."/>
            <person name="Chen S."/>
            <person name="Glastad K.M."/>
            <person name="Goodisman M.A.D."/>
            <person name="Werren J.H."/>
            <person name="Vineis J.H."/>
            <person name="Bowen J.L."/>
            <person name="Friedrich M."/>
            <person name="Jones J."/>
            <person name="Robertson H.M."/>
            <person name="Feyereisen R."/>
            <person name="Mechler-Hickson A."/>
            <person name="Mathers N."/>
            <person name="Lee C.E."/>
            <person name="Colbourne J.K."/>
            <person name="Biales A."/>
            <person name="Johnston J.S."/>
            <person name="Wellborn G.A."/>
            <person name="Rosendale A.J."/>
            <person name="Cridge A.G."/>
            <person name="Munoz-Torres M.C."/>
            <person name="Bain P.A."/>
            <person name="Manny A.R."/>
            <person name="Major K.M."/>
            <person name="Lambert F.N."/>
            <person name="Vulpe C.D."/>
            <person name="Tuck P."/>
            <person name="Blalock B.J."/>
            <person name="Lin Y.Y."/>
            <person name="Smith M.E."/>
            <person name="Ochoa-Acuna H."/>
            <person name="Chen M.M."/>
            <person name="Childers C.P."/>
            <person name="Qu J."/>
            <person name="Dugan S."/>
            <person name="Lee S.L."/>
            <person name="Chao H."/>
            <person name="Dinh H."/>
            <person name="Han Y."/>
            <person name="Doddapaneni H."/>
            <person name="Worley K.C."/>
            <person name="Muzny D.M."/>
            <person name="Gibbs R.A."/>
            <person name="Richards S."/>
        </authorList>
    </citation>
    <scope>NUCLEOTIDE SEQUENCE</scope>
    <source>
        <strain evidence="6">HAZT.00-mixed</strain>
        <tissue evidence="6">Whole organism</tissue>
    </source>
</reference>
<feature type="domain" description="EGF-like" evidence="4 5">
    <location>
        <begin position="62"/>
        <end position="73"/>
    </location>
</feature>
<keyword evidence="2" id="KW-0677">Repeat</keyword>
<name>A0A6A0GUN6_HYAAZ</name>
<comment type="caution">
    <text evidence="6">The sequence shown here is derived from an EMBL/GenBank/DDBJ whole genome shotgun (WGS) entry which is preliminary data.</text>
</comment>
<gene>
    <name evidence="6" type="ORF">HAZT_HAZT008616</name>
</gene>
<dbReference type="GO" id="GO:0008045">
    <property type="term" value="P:motor neuron axon guidance"/>
    <property type="evidence" value="ECO:0007669"/>
    <property type="project" value="TreeGrafter"/>
</dbReference>
<organism evidence="6">
    <name type="scientific">Hyalella azteca</name>
    <name type="common">Amphipod</name>
    <dbReference type="NCBI Taxonomy" id="294128"/>
    <lineage>
        <taxon>Eukaryota</taxon>
        <taxon>Metazoa</taxon>
        <taxon>Ecdysozoa</taxon>
        <taxon>Arthropoda</taxon>
        <taxon>Crustacea</taxon>
        <taxon>Multicrustacea</taxon>
        <taxon>Malacostraca</taxon>
        <taxon>Eumalacostraca</taxon>
        <taxon>Peracarida</taxon>
        <taxon>Amphipoda</taxon>
        <taxon>Senticaudata</taxon>
        <taxon>Talitrida</taxon>
        <taxon>Talitroidea</taxon>
        <taxon>Hyalellidae</taxon>
        <taxon>Hyalella</taxon>
    </lineage>
</organism>
<dbReference type="AlphaFoldDB" id="A0A6A0GUN6"/>
<keyword evidence="3" id="KW-1015">Disulfide bond</keyword>
<dbReference type="PROSITE" id="PS01186">
    <property type="entry name" value="EGF_2"/>
    <property type="match status" value="1"/>
</dbReference>
<dbReference type="Gene3D" id="2.10.25.10">
    <property type="entry name" value="Laminin"/>
    <property type="match status" value="1"/>
</dbReference>
<protein>
    <recommendedName>
        <fullName evidence="4 5">EGF-like domain-containing protein</fullName>
    </recommendedName>
</protein>
<evidence type="ECO:0000256" key="1">
    <source>
        <dbReference type="ARBA" id="ARBA00022536"/>
    </source>
</evidence>
<evidence type="ECO:0000259" key="4">
    <source>
        <dbReference type="PROSITE" id="PS00022"/>
    </source>
</evidence>